<dbReference type="RefSeq" id="XP_067925903.1">
    <property type="nucleotide sequence ID" value="XM_068062126.1"/>
</dbReference>
<name>A0A2C6KVS7_9APIC</name>
<dbReference type="AlphaFoldDB" id="A0A2C6KVS7"/>
<accession>A0A2C6KVS7</accession>
<comment type="caution">
    <text evidence="2">The sequence shown here is derived from an EMBL/GenBank/DDBJ whole genome shotgun (WGS) entry which is preliminary data.</text>
</comment>
<evidence type="ECO:0000313" key="3">
    <source>
        <dbReference type="Proteomes" id="UP000221165"/>
    </source>
</evidence>
<keyword evidence="3" id="KW-1185">Reference proteome</keyword>
<feature type="region of interest" description="Disordered" evidence="1">
    <location>
        <begin position="1"/>
        <end position="24"/>
    </location>
</feature>
<protein>
    <submittedName>
        <fullName evidence="2">Uncharacterized protein</fullName>
    </submittedName>
</protein>
<dbReference type="GeneID" id="94425337"/>
<proteinExistence type="predicted"/>
<sequence>MRIESDKMRQHTPTQEEVKATDSPRLMPLCLIPI</sequence>
<dbReference type="Proteomes" id="UP000221165">
    <property type="component" value="Unassembled WGS sequence"/>
</dbReference>
<gene>
    <name evidence="2" type="ORF">CSUI_001923</name>
</gene>
<evidence type="ECO:0000313" key="2">
    <source>
        <dbReference type="EMBL" id="PHJ24230.1"/>
    </source>
</evidence>
<dbReference type="VEuPathDB" id="ToxoDB:CSUI_001923"/>
<dbReference type="EMBL" id="MIGC01000793">
    <property type="protein sequence ID" value="PHJ24230.1"/>
    <property type="molecule type" value="Genomic_DNA"/>
</dbReference>
<reference evidence="2 3" key="1">
    <citation type="journal article" date="2017" name="Int. J. Parasitol.">
        <title>The genome of the protozoan parasite Cystoisospora suis and a reverse vaccinology approach to identify vaccine candidates.</title>
        <authorList>
            <person name="Palmieri N."/>
            <person name="Shrestha A."/>
            <person name="Ruttkowski B."/>
            <person name="Beck T."/>
            <person name="Vogl C."/>
            <person name="Tomley F."/>
            <person name="Blake D.P."/>
            <person name="Joachim A."/>
        </authorList>
    </citation>
    <scope>NUCLEOTIDE SEQUENCE [LARGE SCALE GENOMIC DNA]</scope>
    <source>
        <strain evidence="2 3">Wien I</strain>
    </source>
</reference>
<feature type="compositionally biased region" description="Basic and acidic residues" evidence="1">
    <location>
        <begin position="1"/>
        <end position="22"/>
    </location>
</feature>
<organism evidence="2 3">
    <name type="scientific">Cystoisospora suis</name>
    <dbReference type="NCBI Taxonomy" id="483139"/>
    <lineage>
        <taxon>Eukaryota</taxon>
        <taxon>Sar</taxon>
        <taxon>Alveolata</taxon>
        <taxon>Apicomplexa</taxon>
        <taxon>Conoidasida</taxon>
        <taxon>Coccidia</taxon>
        <taxon>Eucoccidiorida</taxon>
        <taxon>Eimeriorina</taxon>
        <taxon>Sarcocystidae</taxon>
        <taxon>Cystoisospora</taxon>
    </lineage>
</organism>
<evidence type="ECO:0000256" key="1">
    <source>
        <dbReference type="SAM" id="MobiDB-lite"/>
    </source>
</evidence>